<organism evidence="3">
    <name type="scientific">candidate division WS2 bacterium ADurb.Bin280</name>
    <dbReference type="NCBI Taxonomy" id="1852829"/>
    <lineage>
        <taxon>Bacteria</taxon>
        <taxon>candidate division WS2</taxon>
    </lineage>
</organism>
<keyword evidence="1" id="KW-1133">Transmembrane helix</keyword>
<accession>A0A1V5SDY0</accession>
<feature type="transmembrane region" description="Helical" evidence="1">
    <location>
        <begin position="222"/>
        <end position="242"/>
    </location>
</feature>
<keyword evidence="1" id="KW-0812">Transmembrane</keyword>
<keyword evidence="1" id="KW-0472">Membrane</keyword>
<feature type="transmembrane region" description="Helical" evidence="1">
    <location>
        <begin position="96"/>
        <end position="117"/>
    </location>
</feature>
<evidence type="ECO:0008006" key="4">
    <source>
        <dbReference type="Google" id="ProtNLM"/>
    </source>
</evidence>
<evidence type="ECO:0000256" key="1">
    <source>
        <dbReference type="SAM" id="Phobius"/>
    </source>
</evidence>
<gene>
    <name evidence="3" type="ORF">BWY43_00520</name>
</gene>
<evidence type="ECO:0000256" key="2">
    <source>
        <dbReference type="SAM" id="SignalP"/>
    </source>
</evidence>
<evidence type="ECO:0000313" key="3">
    <source>
        <dbReference type="EMBL" id="OQA52453.1"/>
    </source>
</evidence>
<name>A0A1V5SDY0_9BACT</name>
<dbReference type="EMBL" id="MWBO01000031">
    <property type="protein sequence ID" value="OQA52453.1"/>
    <property type="molecule type" value="Genomic_DNA"/>
</dbReference>
<feature type="signal peptide" evidence="2">
    <location>
        <begin position="1"/>
        <end position="29"/>
    </location>
</feature>
<feature type="chain" id="PRO_5013206423" description="TrbL/VirB6 plasmid conjugal transfer protein" evidence="2">
    <location>
        <begin position="30"/>
        <end position="247"/>
    </location>
</feature>
<feature type="transmembrane region" description="Helical" evidence="1">
    <location>
        <begin position="62"/>
        <end position="84"/>
    </location>
</feature>
<dbReference type="AlphaFoldDB" id="A0A1V5SDY0"/>
<proteinExistence type="predicted"/>
<protein>
    <recommendedName>
        <fullName evidence="4">TrbL/VirB6 plasmid conjugal transfer protein</fullName>
    </recommendedName>
</protein>
<sequence>MKKVIFILSAVFLLSGFGAPCLCANTALAYSPGQPGELTEALRLQKSSSEWINQLYNVSKTLLNAILLIGLIIAAIAMTLSLPIESYTIKKMMPRVIFAVLIGNTIISIAAIGSSIIDNIMQISIFKWTWTDTLSIMGMNLADTLKAFAYSLPAITNAVSGGILVIGLLLSLLPALFIIIVNLFLSLRVWIVLIAVALGPIAVGLSLLPFTEGLYKKWYKILIFWLVFPLIVNFFLFIIKLIPDINP</sequence>
<reference evidence="3" key="1">
    <citation type="submission" date="2017-02" db="EMBL/GenBank/DDBJ databases">
        <title>Delving into the versatile metabolic prowess of the omnipresent phylum Bacteroidetes.</title>
        <authorList>
            <person name="Nobu M.K."/>
            <person name="Mei R."/>
            <person name="Narihiro T."/>
            <person name="Kuroda K."/>
            <person name="Liu W.-T."/>
        </authorList>
    </citation>
    <scope>NUCLEOTIDE SEQUENCE</scope>
    <source>
        <strain evidence="3">ADurb.Bin280</strain>
    </source>
</reference>
<feature type="transmembrane region" description="Helical" evidence="1">
    <location>
        <begin position="187"/>
        <end position="210"/>
    </location>
</feature>
<feature type="transmembrane region" description="Helical" evidence="1">
    <location>
        <begin position="154"/>
        <end position="181"/>
    </location>
</feature>
<dbReference type="Proteomes" id="UP000485367">
    <property type="component" value="Unassembled WGS sequence"/>
</dbReference>
<comment type="caution">
    <text evidence="3">The sequence shown here is derived from an EMBL/GenBank/DDBJ whole genome shotgun (WGS) entry which is preliminary data.</text>
</comment>
<keyword evidence="2" id="KW-0732">Signal</keyword>